<feature type="binding site" evidence="3">
    <location>
        <position position="148"/>
    </location>
    <ligand>
        <name>dCTP</name>
        <dbReference type="ChEBI" id="CHEBI:61481"/>
    </ligand>
</feature>
<accession>A0A955L7D3</accession>
<dbReference type="PANTHER" id="PTHR42680:SF3">
    <property type="entry name" value="DCTP DEAMINASE"/>
    <property type="match status" value="1"/>
</dbReference>
<feature type="site" description="Important for bifunctional activity" evidence="3">
    <location>
        <begin position="116"/>
        <end position="117"/>
    </location>
</feature>
<dbReference type="Proteomes" id="UP000754563">
    <property type="component" value="Unassembled WGS sequence"/>
</dbReference>
<dbReference type="InterPro" id="IPR033704">
    <property type="entry name" value="dUTPase_trimeric"/>
</dbReference>
<dbReference type="GO" id="GO:0033973">
    <property type="term" value="F:dCTP deaminase (dUMP-forming) activity"/>
    <property type="evidence" value="ECO:0007669"/>
    <property type="project" value="UniProtKB-UniRule"/>
</dbReference>
<comment type="pathway">
    <text evidence="3">Pyrimidine metabolism; dUMP biosynthesis; dUMP from dCTP: step 1/1.</text>
</comment>
<reference evidence="4" key="2">
    <citation type="journal article" date="2021" name="Microbiome">
        <title>Successional dynamics and alternative stable states in a saline activated sludge microbial community over 9 years.</title>
        <authorList>
            <person name="Wang Y."/>
            <person name="Ye J."/>
            <person name="Ju F."/>
            <person name="Liu L."/>
            <person name="Boyd J.A."/>
            <person name="Deng Y."/>
            <person name="Parks D.H."/>
            <person name="Jiang X."/>
            <person name="Yin X."/>
            <person name="Woodcroft B.J."/>
            <person name="Tyson G.W."/>
            <person name="Hugenholtz P."/>
            <person name="Polz M.F."/>
            <person name="Zhang T."/>
        </authorList>
    </citation>
    <scope>NUCLEOTIDE SEQUENCE</scope>
    <source>
        <strain evidence="4">HKST-UBA11</strain>
    </source>
</reference>
<gene>
    <name evidence="3" type="primary">dcd</name>
    <name evidence="4" type="ORF">KC717_00455</name>
</gene>
<comment type="subunit">
    <text evidence="3">Homotrimer.</text>
</comment>
<comment type="similarity">
    <text evidence="3">Belongs to the dCTP deaminase family.</text>
</comment>
<feature type="binding site" evidence="3">
    <location>
        <position position="162"/>
    </location>
    <ligand>
        <name>dCTP</name>
        <dbReference type="ChEBI" id="CHEBI:61481"/>
    </ligand>
</feature>
<dbReference type="HAMAP" id="MF_00146">
    <property type="entry name" value="dCTP_deaminase"/>
    <property type="match status" value="1"/>
</dbReference>
<evidence type="ECO:0000256" key="1">
    <source>
        <dbReference type="ARBA" id="ARBA00022801"/>
    </source>
</evidence>
<organism evidence="4 5">
    <name type="scientific">Candidatus Dojkabacteria bacterium</name>
    <dbReference type="NCBI Taxonomy" id="2099670"/>
    <lineage>
        <taxon>Bacteria</taxon>
        <taxon>Candidatus Dojkabacteria</taxon>
    </lineage>
</organism>
<keyword evidence="3" id="KW-0547">Nucleotide-binding</keyword>
<comment type="caution">
    <text evidence="3">Lacks conserved residue(s) required for the propagation of feature annotation.</text>
</comment>
<evidence type="ECO:0000313" key="5">
    <source>
        <dbReference type="Proteomes" id="UP000754563"/>
    </source>
</evidence>
<dbReference type="GO" id="GO:0008829">
    <property type="term" value="F:dCTP deaminase activity"/>
    <property type="evidence" value="ECO:0007669"/>
    <property type="project" value="InterPro"/>
</dbReference>
<name>A0A955L7D3_9BACT</name>
<comment type="caution">
    <text evidence="4">The sequence shown here is derived from an EMBL/GenBank/DDBJ whole genome shotgun (WGS) entry which is preliminary data.</text>
</comment>
<evidence type="ECO:0000256" key="3">
    <source>
        <dbReference type="HAMAP-Rule" id="MF_00146"/>
    </source>
</evidence>
<comment type="catalytic activity">
    <reaction evidence="3">
        <text>dCTP + 2 H2O = dUMP + NH4(+) + diphosphate</text>
        <dbReference type="Rhea" id="RHEA:19205"/>
        <dbReference type="ChEBI" id="CHEBI:15377"/>
        <dbReference type="ChEBI" id="CHEBI:28938"/>
        <dbReference type="ChEBI" id="CHEBI:33019"/>
        <dbReference type="ChEBI" id="CHEBI:61481"/>
        <dbReference type="ChEBI" id="CHEBI:246422"/>
        <dbReference type="EC" id="3.5.4.30"/>
    </reaction>
</comment>
<dbReference type="Pfam" id="PF22769">
    <property type="entry name" value="DCD"/>
    <property type="match status" value="1"/>
</dbReference>
<dbReference type="EMBL" id="JAGQLH010000003">
    <property type="protein sequence ID" value="MCA9385098.1"/>
    <property type="molecule type" value="Genomic_DNA"/>
</dbReference>
<feature type="binding site" evidence="3">
    <location>
        <begin position="127"/>
        <end position="129"/>
    </location>
    <ligand>
        <name>dCTP</name>
        <dbReference type="ChEBI" id="CHEBI:61481"/>
    </ligand>
</feature>
<dbReference type="GO" id="GO:0006226">
    <property type="term" value="P:dUMP biosynthetic process"/>
    <property type="evidence" value="ECO:0007669"/>
    <property type="project" value="UniProtKB-UniRule"/>
</dbReference>
<dbReference type="SUPFAM" id="SSF51283">
    <property type="entry name" value="dUTPase-like"/>
    <property type="match status" value="1"/>
</dbReference>
<dbReference type="EC" id="3.5.4.30" evidence="3"/>
<keyword evidence="1 3" id="KW-0378">Hydrolase</keyword>
<proteinExistence type="inferred from homology"/>
<evidence type="ECO:0000313" key="4">
    <source>
        <dbReference type="EMBL" id="MCA9385098.1"/>
    </source>
</evidence>
<feature type="binding site" evidence="3">
    <location>
        <position position="119"/>
    </location>
    <ligand>
        <name>dCTP</name>
        <dbReference type="ChEBI" id="CHEBI:61481"/>
    </ligand>
</feature>
<dbReference type="CDD" id="cd07557">
    <property type="entry name" value="trimeric_dUTPase"/>
    <property type="match status" value="1"/>
</dbReference>
<feature type="binding site" evidence="3">
    <location>
        <begin position="101"/>
        <end position="106"/>
    </location>
    <ligand>
        <name>dCTP</name>
        <dbReference type="ChEBI" id="CHEBI:61481"/>
    </ligand>
</feature>
<reference evidence="4" key="1">
    <citation type="submission" date="2020-04" db="EMBL/GenBank/DDBJ databases">
        <authorList>
            <person name="Zhang T."/>
        </authorList>
    </citation>
    <scope>NUCLEOTIDE SEQUENCE</scope>
    <source>
        <strain evidence="4">HKST-UBA11</strain>
    </source>
</reference>
<dbReference type="GO" id="GO:0015949">
    <property type="term" value="P:nucleobase-containing small molecule interconversion"/>
    <property type="evidence" value="ECO:0007669"/>
    <property type="project" value="TreeGrafter"/>
</dbReference>
<feature type="binding site" evidence="3">
    <location>
        <position position="170"/>
    </location>
    <ligand>
        <name>dCTP</name>
        <dbReference type="ChEBI" id="CHEBI:61481"/>
    </ligand>
</feature>
<comment type="function">
    <text evidence="3">Bifunctional enzyme that catalyzes both the deamination of dCTP to dUTP and the hydrolysis of dUTP to dUMP without releasing the toxic dUTP intermediate.</text>
</comment>
<feature type="active site" description="Proton donor/acceptor" evidence="3">
    <location>
        <position position="129"/>
    </location>
</feature>
<dbReference type="InterPro" id="IPR036157">
    <property type="entry name" value="dUTPase-like_sf"/>
</dbReference>
<dbReference type="GO" id="GO:0000166">
    <property type="term" value="F:nucleotide binding"/>
    <property type="evidence" value="ECO:0007669"/>
    <property type="project" value="UniProtKB-KW"/>
</dbReference>
<dbReference type="GO" id="GO:0006229">
    <property type="term" value="P:dUTP biosynthetic process"/>
    <property type="evidence" value="ECO:0007669"/>
    <property type="project" value="InterPro"/>
</dbReference>
<dbReference type="AlphaFoldDB" id="A0A955L7D3"/>
<dbReference type="Gene3D" id="2.70.40.10">
    <property type="match status" value="1"/>
</dbReference>
<dbReference type="InterPro" id="IPR011962">
    <property type="entry name" value="dCTP_deaminase"/>
</dbReference>
<evidence type="ECO:0000256" key="2">
    <source>
        <dbReference type="ARBA" id="ARBA00023080"/>
    </source>
</evidence>
<keyword evidence="2 3" id="KW-0546">Nucleotide metabolism</keyword>
<dbReference type="PANTHER" id="PTHR42680">
    <property type="entry name" value="DCTP DEAMINASE"/>
    <property type="match status" value="1"/>
</dbReference>
<protein>
    <recommendedName>
        <fullName evidence="3">dCTP deaminase, dUMP-forming</fullName>
        <ecNumber evidence="3">3.5.4.30</ecNumber>
    </recommendedName>
    <alternativeName>
        <fullName evidence="3">Bifunctional dCTP deaminase:dUTPase</fullName>
    </alternativeName>
    <alternativeName>
        <fullName evidence="3">DCD-DUT</fullName>
    </alternativeName>
</protein>
<dbReference type="NCBIfam" id="TIGR02274">
    <property type="entry name" value="dCTP_deam"/>
    <property type="match status" value="1"/>
</dbReference>
<sequence>MLSDVDIKKALENGAITIEDFDENRLQPATYDVLLGNQFMTFDRHLTEAIDPKKPVDKFMNKIILDKKDDFFVLHPGEFALGVTHDFIGCDDEHCIEIMGKSSLARLGLIIHTTAGFIDPGNSLNITLELFNTNSLPIKLYPGMKIAQVAFYELSSKAAKPYGHKDLNSKYYGSREVQASQMNKNF</sequence>